<dbReference type="InParanoid" id="A0A0D0AZN7"/>
<protein>
    <recommendedName>
        <fullName evidence="3">Protein AF-9 homolog</fullName>
    </recommendedName>
</protein>
<dbReference type="HOGENOM" id="CLU_051385_2_1_1"/>
<dbReference type="Proteomes" id="UP000054485">
    <property type="component" value="Unassembled WGS sequence"/>
</dbReference>
<keyword evidence="3" id="KW-0805">Transcription regulation</keyword>
<dbReference type="GO" id="GO:0006281">
    <property type="term" value="P:DNA repair"/>
    <property type="evidence" value="ECO:0007669"/>
    <property type="project" value="UniProtKB-UniRule"/>
</dbReference>
<keyword evidence="3" id="KW-0234">DNA repair</keyword>
<dbReference type="InterPro" id="IPR005033">
    <property type="entry name" value="YEATS"/>
</dbReference>
<keyword evidence="3" id="KW-0804">Transcription</keyword>
<dbReference type="Gene3D" id="2.60.40.1970">
    <property type="entry name" value="YEATS domain"/>
    <property type="match status" value="1"/>
</dbReference>
<dbReference type="AlphaFoldDB" id="A0A0D0AZN7"/>
<gene>
    <name evidence="3" type="primary">YAF9</name>
    <name evidence="5" type="ORF">CY34DRAFT_810461</name>
</gene>
<comment type="similarity">
    <text evidence="3">Belongs to the YAF9 family.</text>
</comment>
<dbReference type="InterPro" id="IPR055129">
    <property type="entry name" value="YEATS_dom"/>
</dbReference>
<dbReference type="GO" id="GO:0005737">
    <property type="term" value="C:cytoplasm"/>
    <property type="evidence" value="ECO:0007669"/>
    <property type="project" value="UniProtKB-SubCell"/>
</dbReference>
<keyword evidence="3" id="KW-0175">Coiled coil</keyword>
<dbReference type="InterPro" id="IPR038704">
    <property type="entry name" value="YEAST_sf"/>
</dbReference>
<accession>A0A0D0AZN7</accession>
<comment type="function">
    <text evidence="3">Component of the SWR1 complex which mediates the ATP-dependent exchange of histone H2A for an H2A variant leading to transcriptional regulation of selected genes by chromatin remodeling. Component of the NuA4 histone acetyltransferase complex which is involved in transcriptional activation of selected genes principally by acetylation of nucleosomal histones H4 and H2A. The NuA4 complex is also involved in DNA repair. Yaf9 may also be required for viability in conditions in which the structural integrity of the spindle is compromised.</text>
</comment>
<dbReference type="OrthoDB" id="16041at2759"/>
<name>A0A0D0AZN7_9AGAM</name>
<keyword evidence="3" id="KW-0156">Chromatin regulator</keyword>
<dbReference type="STRING" id="930992.A0A0D0AZN7"/>
<evidence type="ECO:0000313" key="5">
    <source>
        <dbReference type="EMBL" id="KIK37298.1"/>
    </source>
</evidence>
<reference evidence="6" key="2">
    <citation type="submission" date="2015-01" db="EMBL/GenBank/DDBJ databases">
        <title>Evolutionary Origins and Diversification of the Mycorrhizal Mutualists.</title>
        <authorList>
            <consortium name="DOE Joint Genome Institute"/>
            <consortium name="Mycorrhizal Genomics Consortium"/>
            <person name="Kohler A."/>
            <person name="Kuo A."/>
            <person name="Nagy L.G."/>
            <person name="Floudas D."/>
            <person name="Copeland A."/>
            <person name="Barry K.W."/>
            <person name="Cichocki N."/>
            <person name="Veneault-Fourrey C."/>
            <person name="LaButti K."/>
            <person name="Lindquist E.A."/>
            <person name="Lipzen A."/>
            <person name="Lundell T."/>
            <person name="Morin E."/>
            <person name="Murat C."/>
            <person name="Riley R."/>
            <person name="Ohm R."/>
            <person name="Sun H."/>
            <person name="Tunlid A."/>
            <person name="Henrissat B."/>
            <person name="Grigoriev I.V."/>
            <person name="Hibbett D.S."/>
            <person name="Martin F."/>
        </authorList>
    </citation>
    <scope>NUCLEOTIDE SEQUENCE [LARGE SCALE GENOMIC DNA]</scope>
    <source>
        <strain evidence="6">UH-Slu-Lm8-n1</strain>
    </source>
</reference>
<comment type="subunit">
    <text evidence="3">Component of the SWR1 chromatin-remodeling complex and of the NuA4 histone acetyltransferase complex.</text>
</comment>
<comment type="domain">
    <text evidence="3">The coiled-coil domain is required for assembly into the NuA4 complex.</text>
</comment>
<keyword evidence="6" id="KW-1185">Reference proteome</keyword>
<dbReference type="PANTHER" id="PTHR23195">
    <property type="entry name" value="YEATS DOMAIN"/>
    <property type="match status" value="1"/>
</dbReference>
<keyword evidence="1 2" id="KW-0539">Nucleus</keyword>
<dbReference type="FunCoup" id="A0A0D0AZN7">
    <property type="interactions" value="429"/>
</dbReference>
<keyword evidence="3" id="KW-0010">Activator</keyword>
<feature type="coiled-coil region" evidence="3">
    <location>
        <begin position="225"/>
        <end position="263"/>
    </location>
</feature>
<dbReference type="GO" id="GO:0006355">
    <property type="term" value="P:regulation of DNA-templated transcription"/>
    <property type="evidence" value="ECO:0007669"/>
    <property type="project" value="InterPro"/>
</dbReference>
<sequence length="268" mass="30191">MADRVRVRGVTIHRPIIYGNTATVLTSAERLETSHYPDHTHRWTVAVRSATSAPDSDIVGGADDLGYFIKRVTFKLHDTYPNPTRNIDKPPFEVSETGWGEFEIQIRITYVPESGEKATTLYHHLKLHPWSITFPLPNASAVPAEPEIPSPENAAKLGPVHSWQYDEIVFTDPFQNFLNLLTAHPPTPLPKMSVNKKPIPFHSSNPASLEASLKGGVPEFTSAMEKEEADRLEEAKGNIIKEQEKWRSILIEKEKELERLQKLLASKD</sequence>
<reference evidence="5 6" key="1">
    <citation type="submission" date="2014-04" db="EMBL/GenBank/DDBJ databases">
        <authorList>
            <consortium name="DOE Joint Genome Institute"/>
            <person name="Kuo A."/>
            <person name="Ruytinx J."/>
            <person name="Rineau F."/>
            <person name="Colpaert J."/>
            <person name="Kohler A."/>
            <person name="Nagy L.G."/>
            <person name="Floudas D."/>
            <person name="Copeland A."/>
            <person name="Barry K.W."/>
            <person name="Cichocki N."/>
            <person name="Veneault-Fourrey C."/>
            <person name="LaButti K."/>
            <person name="Lindquist E.A."/>
            <person name="Lipzen A."/>
            <person name="Lundell T."/>
            <person name="Morin E."/>
            <person name="Murat C."/>
            <person name="Sun H."/>
            <person name="Tunlid A."/>
            <person name="Henrissat B."/>
            <person name="Grigoriev I.V."/>
            <person name="Hibbett D.S."/>
            <person name="Martin F."/>
            <person name="Nordberg H.P."/>
            <person name="Cantor M.N."/>
            <person name="Hua S.X."/>
        </authorList>
    </citation>
    <scope>NUCLEOTIDE SEQUENCE [LARGE SCALE GENOMIC DNA]</scope>
    <source>
        <strain evidence="5 6">UH-Slu-Lm8-n1</strain>
    </source>
</reference>
<dbReference type="Pfam" id="PF03366">
    <property type="entry name" value="YEATS"/>
    <property type="match status" value="1"/>
</dbReference>
<dbReference type="PROSITE" id="PS51037">
    <property type="entry name" value="YEATS"/>
    <property type="match status" value="1"/>
</dbReference>
<dbReference type="CDD" id="cd16908">
    <property type="entry name" value="YEATS_Yaf9_like"/>
    <property type="match status" value="1"/>
</dbReference>
<evidence type="ECO:0000313" key="6">
    <source>
        <dbReference type="Proteomes" id="UP000054485"/>
    </source>
</evidence>
<keyword evidence="3" id="KW-0963">Cytoplasm</keyword>
<evidence type="ECO:0000256" key="2">
    <source>
        <dbReference type="PROSITE-ProRule" id="PRU00376"/>
    </source>
</evidence>
<evidence type="ECO:0000256" key="1">
    <source>
        <dbReference type="ARBA" id="ARBA00023242"/>
    </source>
</evidence>
<dbReference type="GO" id="GO:0000812">
    <property type="term" value="C:Swr1 complex"/>
    <property type="evidence" value="ECO:0007669"/>
    <property type="project" value="UniProtKB-UniRule"/>
</dbReference>
<dbReference type="EMBL" id="KN835462">
    <property type="protein sequence ID" value="KIK37298.1"/>
    <property type="molecule type" value="Genomic_DNA"/>
</dbReference>
<organism evidence="5 6">
    <name type="scientific">Suillus luteus UH-Slu-Lm8-n1</name>
    <dbReference type="NCBI Taxonomy" id="930992"/>
    <lineage>
        <taxon>Eukaryota</taxon>
        <taxon>Fungi</taxon>
        <taxon>Dikarya</taxon>
        <taxon>Basidiomycota</taxon>
        <taxon>Agaricomycotina</taxon>
        <taxon>Agaricomycetes</taxon>
        <taxon>Agaricomycetidae</taxon>
        <taxon>Boletales</taxon>
        <taxon>Suillineae</taxon>
        <taxon>Suillaceae</taxon>
        <taxon>Suillus</taxon>
    </lineage>
</organism>
<comment type="subcellular location">
    <subcellularLocation>
        <location evidence="3">Nucleus</location>
    </subcellularLocation>
    <subcellularLocation>
        <location evidence="3">Cytoplasm</location>
    </subcellularLocation>
</comment>
<keyword evidence="3" id="KW-0227">DNA damage</keyword>
<dbReference type="GO" id="GO:0006325">
    <property type="term" value="P:chromatin organization"/>
    <property type="evidence" value="ECO:0007669"/>
    <property type="project" value="UniProtKB-KW"/>
</dbReference>
<evidence type="ECO:0000256" key="3">
    <source>
        <dbReference type="RuleBase" id="RU367117"/>
    </source>
</evidence>
<proteinExistence type="inferred from homology"/>
<feature type="domain" description="YEATS" evidence="4">
    <location>
        <begin position="6"/>
        <end position="184"/>
    </location>
</feature>
<evidence type="ECO:0000259" key="4">
    <source>
        <dbReference type="PROSITE" id="PS51037"/>
    </source>
</evidence>